<dbReference type="InParanoid" id="G9A024"/>
<dbReference type="KEGG" id="tdl:TDEL_0H03590"/>
<dbReference type="RefSeq" id="XP_003683429.1">
    <property type="nucleotide sequence ID" value="XM_003683381.1"/>
</dbReference>
<keyword evidence="3" id="KW-1185">Reference proteome</keyword>
<protein>
    <submittedName>
        <fullName evidence="2">Uncharacterized protein</fullName>
    </submittedName>
</protein>
<evidence type="ECO:0000313" key="3">
    <source>
        <dbReference type="Proteomes" id="UP000005627"/>
    </source>
</evidence>
<evidence type="ECO:0000313" key="2">
    <source>
        <dbReference type="EMBL" id="CCE94218.1"/>
    </source>
</evidence>
<accession>G9A024</accession>
<proteinExistence type="predicted"/>
<dbReference type="GeneID" id="11501540"/>
<dbReference type="Proteomes" id="UP000005627">
    <property type="component" value="Chromosome 8"/>
</dbReference>
<dbReference type="EMBL" id="HE616749">
    <property type="protein sequence ID" value="CCE94218.1"/>
    <property type="molecule type" value="Genomic_DNA"/>
</dbReference>
<feature type="region of interest" description="Disordered" evidence="1">
    <location>
        <begin position="144"/>
        <end position="181"/>
    </location>
</feature>
<dbReference type="eggNOG" id="ENOG502SFD9">
    <property type="taxonomic scope" value="Eukaryota"/>
</dbReference>
<organism evidence="2 3">
    <name type="scientific">Torulaspora delbrueckii</name>
    <name type="common">Yeast</name>
    <name type="synonym">Candida colliculosa</name>
    <dbReference type="NCBI Taxonomy" id="4950"/>
    <lineage>
        <taxon>Eukaryota</taxon>
        <taxon>Fungi</taxon>
        <taxon>Dikarya</taxon>
        <taxon>Ascomycota</taxon>
        <taxon>Saccharomycotina</taxon>
        <taxon>Saccharomycetes</taxon>
        <taxon>Saccharomycetales</taxon>
        <taxon>Saccharomycetaceae</taxon>
        <taxon>Torulaspora</taxon>
    </lineage>
</organism>
<feature type="compositionally biased region" description="Polar residues" evidence="1">
    <location>
        <begin position="166"/>
        <end position="181"/>
    </location>
</feature>
<feature type="region of interest" description="Disordered" evidence="1">
    <location>
        <begin position="1"/>
        <end position="33"/>
    </location>
</feature>
<dbReference type="OrthoDB" id="4066814at2759"/>
<feature type="compositionally biased region" description="Polar residues" evidence="1">
    <location>
        <begin position="1"/>
        <end position="18"/>
    </location>
</feature>
<sequence>MIVPSTSLPEAQRTSMKLPSNVPPSIGEMSRLQDDPGIRNAKIKLNYKKSFQDDHIFFPEAQELLVANPYRSSNLFVPNELAGYQPPMNNAMPLNDSYSTKRYQPNQQHHKENLLSLLALKNLEKQQQQQQYKHKPQYQVGYQPLHRNGQVYYQDTQPRPYGEQHAVSQNPYNYSNLQAQG</sequence>
<evidence type="ECO:0000256" key="1">
    <source>
        <dbReference type="SAM" id="MobiDB-lite"/>
    </source>
</evidence>
<gene>
    <name evidence="2" type="primary">TDEL0H03590</name>
    <name evidence="2" type="ORF">TDEL_0H03590</name>
</gene>
<name>G9A024_TORDE</name>
<dbReference type="AlphaFoldDB" id="G9A024"/>
<reference evidence="2 3" key="1">
    <citation type="journal article" date="2011" name="Proc. Natl. Acad. Sci. U.S.A.">
        <title>Evolutionary erosion of yeast sex chromosomes by mating-type switching accidents.</title>
        <authorList>
            <person name="Gordon J.L."/>
            <person name="Armisen D."/>
            <person name="Proux-Wera E."/>
            <person name="Oheigeartaigh S.S."/>
            <person name="Byrne K.P."/>
            <person name="Wolfe K.H."/>
        </authorList>
    </citation>
    <scope>NUCLEOTIDE SEQUENCE [LARGE SCALE GENOMIC DNA]</scope>
    <source>
        <strain evidence="3">ATCC 10662 / CBS 1146 / NBRC 0425 / NCYC 2629 / NRRL Y-866</strain>
    </source>
</reference>
<dbReference type="HOGENOM" id="CLU_1435496_0_0_1"/>